<dbReference type="InterPro" id="IPR021835">
    <property type="entry name" value="DUF3427"/>
</dbReference>
<name>A0ABS5CT06_9FLAO</name>
<proteinExistence type="predicted"/>
<protein>
    <submittedName>
        <fullName evidence="2">DUF3427 domain-containing protein</fullName>
    </submittedName>
</protein>
<comment type="caution">
    <text evidence="2">The sequence shown here is derived from an EMBL/GenBank/DDBJ whole genome shotgun (WGS) entry which is preliminary data.</text>
</comment>
<accession>A0ABS5CT06</accession>
<dbReference type="Pfam" id="PF11907">
    <property type="entry name" value="DUF3427"/>
    <property type="match status" value="1"/>
</dbReference>
<reference evidence="2 3" key="1">
    <citation type="submission" date="2021-03" db="EMBL/GenBank/DDBJ databases">
        <title>Flavobacterium Flabelliformis Sp. Nov. And Flavobacterium Geliluteum Sp. Nov., Two Novel Multidrug Resistant Psychrophilic Species Isolated From Antarctica.</title>
        <authorList>
            <person name="Kralova S."/>
            <person name="Busse H.J."/>
            <person name="Bezdicek M."/>
            <person name="Nykrynova M."/>
            <person name="Kroupova E."/>
            <person name="Krsek D."/>
            <person name="Sedlacek I."/>
        </authorList>
    </citation>
    <scope>NUCLEOTIDE SEQUENCE [LARGE SCALE GENOMIC DNA]</scope>
    <source>
        <strain evidence="2 3">P4023</strain>
    </source>
</reference>
<feature type="domain" description="DUF3427" evidence="1">
    <location>
        <begin position="1"/>
        <end position="92"/>
    </location>
</feature>
<gene>
    <name evidence="2" type="ORF">J3S90_08080</name>
</gene>
<organism evidence="2 3">
    <name type="scientific">Flavobacterium flabelliforme</name>
    <dbReference type="NCBI Taxonomy" id="2816119"/>
    <lineage>
        <taxon>Bacteria</taxon>
        <taxon>Pseudomonadati</taxon>
        <taxon>Bacteroidota</taxon>
        <taxon>Flavobacteriia</taxon>
        <taxon>Flavobacteriales</taxon>
        <taxon>Flavobacteriaceae</taxon>
        <taxon>Flavobacterium</taxon>
    </lineage>
</organism>
<dbReference type="EMBL" id="JAGFBU010000002">
    <property type="protein sequence ID" value="MBP4141760.1"/>
    <property type="molecule type" value="Genomic_DNA"/>
</dbReference>
<dbReference type="Proteomes" id="UP000674217">
    <property type="component" value="Unassembled WGS sequence"/>
</dbReference>
<sequence length="99" mass="11683">MYDDYAISEILFHWQSQNQTRDDLGKGLTYINHQKLGKRILLFIREHSKNQFNNIMGYVFIGEAKFIESEGSKPMNIKWQLNEPIPNYLWKESAKMSVG</sequence>
<evidence type="ECO:0000259" key="1">
    <source>
        <dbReference type="Pfam" id="PF11907"/>
    </source>
</evidence>
<dbReference type="RefSeq" id="WP_210645757.1">
    <property type="nucleotide sequence ID" value="NZ_JAGFBU010000002.1"/>
</dbReference>
<evidence type="ECO:0000313" key="3">
    <source>
        <dbReference type="Proteomes" id="UP000674217"/>
    </source>
</evidence>
<evidence type="ECO:0000313" key="2">
    <source>
        <dbReference type="EMBL" id="MBP4141760.1"/>
    </source>
</evidence>
<keyword evidence="3" id="KW-1185">Reference proteome</keyword>